<feature type="compositionally biased region" description="Basic residues" evidence="1">
    <location>
        <begin position="661"/>
        <end position="670"/>
    </location>
</feature>
<feature type="compositionally biased region" description="Basic and acidic residues" evidence="1">
    <location>
        <begin position="633"/>
        <end position="657"/>
    </location>
</feature>
<evidence type="ECO:0000313" key="3">
    <source>
        <dbReference type="EMBL" id="CAJ2500844.1"/>
    </source>
</evidence>
<dbReference type="PANTHER" id="PTHR21310">
    <property type="entry name" value="AMINOGLYCOSIDE PHOSPHOTRANSFERASE-RELATED-RELATED"/>
    <property type="match status" value="1"/>
</dbReference>
<feature type="compositionally biased region" description="Basic and acidic residues" evidence="1">
    <location>
        <begin position="522"/>
        <end position="534"/>
    </location>
</feature>
<reference evidence="3" key="1">
    <citation type="submission" date="2023-10" db="EMBL/GenBank/DDBJ databases">
        <authorList>
            <person name="Hackl T."/>
        </authorList>
    </citation>
    <scope>NUCLEOTIDE SEQUENCE</scope>
</reference>
<dbReference type="Pfam" id="PF01636">
    <property type="entry name" value="APH"/>
    <property type="match status" value="1"/>
</dbReference>
<protein>
    <submittedName>
        <fullName evidence="3">Uu.00g036970.m01.CDS01</fullName>
    </submittedName>
</protein>
<feature type="domain" description="Aminoglycoside phosphotransferase" evidence="2">
    <location>
        <begin position="242"/>
        <end position="441"/>
    </location>
</feature>
<comment type="caution">
    <text evidence="3">The sequence shown here is derived from an EMBL/GenBank/DDBJ whole genome shotgun (WGS) entry which is preliminary data.</text>
</comment>
<name>A0AAI8V9E4_9PEZI</name>
<feature type="compositionally biased region" description="Polar residues" evidence="1">
    <location>
        <begin position="1"/>
        <end position="18"/>
    </location>
</feature>
<accession>A0AAI8V9E4</accession>
<dbReference type="Gene3D" id="3.90.1200.10">
    <property type="match status" value="1"/>
</dbReference>
<feature type="compositionally biased region" description="Basic and acidic residues" evidence="1">
    <location>
        <begin position="602"/>
        <end position="621"/>
    </location>
</feature>
<feature type="compositionally biased region" description="Basic and acidic residues" evidence="1">
    <location>
        <begin position="577"/>
        <end position="593"/>
    </location>
</feature>
<feature type="region of interest" description="Disordered" evidence="1">
    <location>
        <begin position="576"/>
        <end position="692"/>
    </location>
</feature>
<feature type="compositionally biased region" description="Basic and acidic residues" evidence="1">
    <location>
        <begin position="176"/>
        <end position="191"/>
    </location>
</feature>
<keyword evidence="4" id="KW-1185">Reference proteome</keyword>
<feature type="region of interest" description="Disordered" evidence="1">
    <location>
        <begin position="507"/>
        <end position="547"/>
    </location>
</feature>
<feature type="compositionally biased region" description="Polar residues" evidence="1">
    <location>
        <begin position="38"/>
        <end position="52"/>
    </location>
</feature>
<feature type="region of interest" description="Disordered" evidence="1">
    <location>
        <begin position="721"/>
        <end position="863"/>
    </location>
</feature>
<gene>
    <name evidence="3" type="ORF">KHLLAP_LOCUS1312</name>
</gene>
<proteinExistence type="predicted"/>
<feature type="compositionally biased region" description="Basic and acidic residues" evidence="1">
    <location>
        <begin position="779"/>
        <end position="796"/>
    </location>
</feature>
<dbReference type="PANTHER" id="PTHR21310:SF15">
    <property type="entry name" value="AMINOGLYCOSIDE PHOSPHOTRANSFERASE DOMAIN-CONTAINING PROTEIN"/>
    <property type="match status" value="1"/>
</dbReference>
<organism evidence="3 4">
    <name type="scientific">Anthostomella pinea</name>
    <dbReference type="NCBI Taxonomy" id="933095"/>
    <lineage>
        <taxon>Eukaryota</taxon>
        <taxon>Fungi</taxon>
        <taxon>Dikarya</taxon>
        <taxon>Ascomycota</taxon>
        <taxon>Pezizomycotina</taxon>
        <taxon>Sordariomycetes</taxon>
        <taxon>Xylariomycetidae</taxon>
        <taxon>Xylariales</taxon>
        <taxon>Xylariaceae</taxon>
        <taxon>Anthostomella</taxon>
    </lineage>
</organism>
<feature type="region of interest" description="Disordered" evidence="1">
    <location>
        <begin position="174"/>
        <end position="194"/>
    </location>
</feature>
<dbReference type="InterPro" id="IPR051678">
    <property type="entry name" value="AGP_Transferase"/>
</dbReference>
<evidence type="ECO:0000313" key="4">
    <source>
        <dbReference type="Proteomes" id="UP001295740"/>
    </source>
</evidence>
<evidence type="ECO:0000256" key="1">
    <source>
        <dbReference type="SAM" id="MobiDB-lite"/>
    </source>
</evidence>
<dbReference type="SUPFAM" id="SSF56112">
    <property type="entry name" value="Protein kinase-like (PK-like)"/>
    <property type="match status" value="1"/>
</dbReference>
<dbReference type="AlphaFoldDB" id="A0AAI8V9E4"/>
<feature type="region of interest" description="Disordered" evidence="1">
    <location>
        <begin position="1"/>
        <end position="81"/>
    </location>
</feature>
<dbReference type="EMBL" id="CAUWAG010000003">
    <property type="protein sequence ID" value="CAJ2500844.1"/>
    <property type="molecule type" value="Genomic_DNA"/>
</dbReference>
<sequence>MAGIGQQSEAGNMPSSRLGSRRGTPALSGIEGLFGTDEASSSRMTTRRNTPAMSGLERVYNEDPKAASRVVSRRGTPAMSGLGELFDTEEASSESDTSDDEQGGAALKHWANSFHITPVPEPDDVRAEATAAKDKDPGKEIRNAPTARRNQGVMAWRILPGSQDVIDWIMGRGLKPAREPPAPERQERVSPARETQQLVGEDYVDIGDIQDICLACTTPYCQGVESLPFKSSLNLSYNDCEAHTWYIGDKYIMAERADDQPEDRSVPLADATQLLKGQARVPVPNVIAGWKEHGKVITISERVPGKTLYDIWWQLSEKERGDIAQEVAGYVDLWRGLTSDKFSSMNGGAVWNHDNLFGTGREGFGPFRGDYDFWRAIDGRLRQKAVDDDTIQVLKDYVPGSKPYVLTHGDLSCRNILIHKGKVSAITGFDNAAYLSIWAENVAVHFCYCKEDEQWKSLLSKHMQGYQAALDWWSLWTAVEDMEPDPARIDMLRGRCQRWKKTEIIKGPYLPESTDDEDDDDALPRHRRPEDTASKLEMTLPPRRGAFRVVSDEAAHIKASDQRYRKAIEESLMQDEEYQKLRDEGRSTERVFASDDEEENEEHEKERKDRLQRARELEASRLGRKPAPLNNLPDRRRAGARAREDSSDGDSEGRTELPRLGLRRGRHRHPLAGPPETFPMQTKGLRPLSLPSYSLSESIKEKLSRADDGDAATREETLARTLRSLSSIQEGAAGTEEDSNPPRDISVAAASSRNDRKRQSMFKGKNAPGSFYAALRAAAESKRPPRRRRSEERTPVEESGELGGAARPRPWSMLPPVQGAGLGEQAEVPFGRAQKTGVPDGMGQKESSEQLKESGSTRPDGAA</sequence>
<dbReference type="Proteomes" id="UP001295740">
    <property type="component" value="Unassembled WGS sequence"/>
</dbReference>
<dbReference type="InterPro" id="IPR011009">
    <property type="entry name" value="Kinase-like_dom_sf"/>
</dbReference>
<evidence type="ECO:0000259" key="2">
    <source>
        <dbReference type="Pfam" id="PF01636"/>
    </source>
</evidence>
<dbReference type="InterPro" id="IPR002575">
    <property type="entry name" value="Aminoglycoside_PTrfase"/>
</dbReference>